<sequence length="101" mass="11094">MKALLIDPEQQTIEAVDVQGRDDIARLIGYDTLESDEIGPDGDRLFFDEECFLRGTTGRFQIDSVIPVSGKGLVVGSDDDGATLKDVASELESIRGRMKYL</sequence>
<dbReference type="AlphaFoldDB" id="A0A0G3G7H0"/>
<evidence type="ECO:0000313" key="1">
    <source>
        <dbReference type="EMBL" id="AKJ95442.1"/>
    </source>
</evidence>
<organism evidence="1 2">
    <name type="scientific">Thioalkalivibrio versutus</name>
    <dbReference type="NCBI Taxonomy" id="106634"/>
    <lineage>
        <taxon>Bacteria</taxon>
        <taxon>Pseudomonadati</taxon>
        <taxon>Pseudomonadota</taxon>
        <taxon>Gammaproteobacteria</taxon>
        <taxon>Chromatiales</taxon>
        <taxon>Ectothiorhodospiraceae</taxon>
        <taxon>Thioalkalivibrio</taxon>
    </lineage>
</organism>
<dbReference type="EMBL" id="CP011367">
    <property type="protein sequence ID" value="AKJ95442.1"/>
    <property type="molecule type" value="Genomic_DNA"/>
</dbReference>
<dbReference type="RefSeq" id="WP_047251376.1">
    <property type="nucleotide sequence ID" value="NZ_CP011367.1"/>
</dbReference>
<protein>
    <submittedName>
        <fullName evidence="1">Uncharacterized protein</fullName>
    </submittedName>
</protein>
<dbReference type="OrthoDB" id="8563271at2"/>
<evidence type="ECO:0000313" key="2">
    <source>
        <dbReference type="Proteomes" id="UP000064201"/>
    </source>
</evidence>
<dbReference type="PATRIC" id="fig|106634.4.peg.1791"/>
<proteinExistence type="predicted"/>
<keyword evidence="2" id="KW-1185">Reference proteome</keyword>
<dbReference type="Proteomes" id="UP000064201">
    <property type="component" value="Chromosome"/>
</dbReference>
<accession>A0A0G3G7H0</accession>
<dbReference type="KEGG" id="tvr:TVD_08760"/>
<reference evidence="1 2" key="1">
    <citation type="submission" date="2015-04" db="EMBL/GenBank/DDBJ databases">
        <title>Complete Sequence for the Genome of the Thioalkalivibrio versutus D301.</title>
        <authorList>
            <person name="Mu T."/>
            <person name="Zhou J."/>
            <person name="Xu X."/>
        </authorList>
    </citation>
    <scope>NUCLEOTIDE SEQUENCE [LARGE SCALE GENOMIC DNA]</scope>
    <source>
        <strain evidence="1 2">D301</strain>
    </source>
</reference>
<name>A0A0G3G7H0_9GAMM</name>
<gene>
    <name evidence="1" type="ORF">TVD_08760</name>
</gene>